<organism evidence="1 2">
    <name type="scientific">Trichoderma lentiforme</name>
    <dbReference type="NCBI Taxonomy" id="1567552"/>
    <lineage>
        <taxon>Eukaryota</taxon>
        <taxon>Fungi</taxon>
        <taxon>Dikarya</taxon>
        <taxon>Ascomycota</taxon>
        <taxon>Pezizomycotina</taxon>
        <taxon>Sordariomycetes</taxon>
        <taxon>Hypocreomycetidae</taxon>
        <taxon>Hypocreales</taxon>
        <taxon>Hypocreaceae</taxon>
        <taxon>Trichoderma</taxon>
    </lineage>
</organism>
<name>A0A9P4X5D7_9HYPO</name>
<proteinExistence type="predicted"/>
<dbReference type="Proteomes" id="UP000801864">
    <property type="component" value="Unassembled WGS sequence"/>
</dbReference>
<reference evidence="1 2" key="1">
    <citation type="submission" date="2018-06" db="EMBL/GenBank/DDBJ databases">
        <title>Genome analysis of cellulolytic fungus Trichoderma lentiforme CFAM-422.</title>
        <authorList>
            <person name="Steindorff A.S."/>
            <person name="Formighieri E.F."/>
            <person name="Midorikawa G.E.O."/>
            <person name="Tamietti M.S."/>
            <person name="Ramos E.Z."/>
            <person name="Silva A.S."/>
            <person name="Bon E.P.S."/>
            <person name="Mendes T.D."/>
            <person name="Damaso M.C.T."/>
            <person name="Favaro L.C.L."/>
        </authorList>
    </citation>
    <scope>NUCLEOTIDE SEQUENCE [LARGE SCALE GENOMIC DNA]</scope>
    <source>
        <strain evidence="1 2">CFAM-422</strain>
    </source>
</reference>
<comment type="caution">
    <text evidence="1">The sequence shown here is derived from an EMBL/GenBank/DDBJ whole genome shotgun (WGS) entry which is preliminary data.</text>
</comment>
<keyword evidence="2" id="KW-1185">Reference proteome</keyword>
<evidence type="ECO:0000313" key="2">
    <source>
        <dbReference type="Proteomes" id="UP000801864"/>
    </source>
</evidence>
<dbReference type="EMBL" id="QLNT01000025">
    <property type="protein sequence ID" value="KAF3059128.1"/>
    <property type="molecule type" value="Genomic_DNA"/>
</dbReference>
<evidence type="ECO:0000313" key="1">
    <source>
        <dbReference type="EMBL" id="KAF3059128.1"/>
    </source>
</evidence>
<dbReference type="AlphaFoldDB" id="A0A9P4X5D7"/>
<gene>
    <name evidence="1" type="ORF">CFAM422_011713</name>
</gene>
<sequence>MASDNNTAQEHERNVARLCAIMDELDATLDHTDCKITKEFRDVGPGESKIVADIWENWTLEERKRSLETLHKLQEFLNAFGGFDAYLVDSSSDAA</sequence>
<protein>
    <submittedName>
        <fullName evidence="1">Uncharacterized protein</fullName>
    </submittedName>
</protein>
<accession>A0A9P4X5D7</accession>